<proteinExistence type="predicted"/>
<reference evidence="3" key="1">
    <citation type="submission" date="2022-11" db="UniProtKB">
        <authorList>
            <consortium name="WormBaseParasite"/>
        </authorList>
    </citation>
    <scope>IDENTIFICATION</scope>
</reference>
<dbReference type="AlphaFoldDB" id="A0A914DQ03"/>
<feature type="region of interest" description="Disordered" evidence="1">
    <location>
        <begin position="55"/>
        <end position="86"/>
    </location>
</feature>
<dbReference type="Proteomes" id="UP000887540">
    <property type="component" value="Unplaced"/>
</dbReference>
<keyword evidence="2" id="KW-1185">Reference proteome</keyword>
<organism evidence="2 3">
    <name type="scientific">Acrobeloides nanus</name>
    <dbReference type="NCBI Taxonomy" id="290746"/>
    <lineage>
        <taxon>Eukaryota</taxon>
        <taxon>Metazoa</taxon>
        <taxon>Ecdysozoa</taxon>
        <taxon>Nematoda</taxon>
        <taxon>Chromadorea</taxon>
        <taxon>Rhabditida</taxon>
        <taxon>Tylenchina</taxon>
        <taxon>Cephalobomorpha</taxon>
        <taxon>Cephaloboidea</taxon>
        <taxon>Cephalobidae</taxon>
        <taxon>Acrobeloides</taxon>
    </lineage>
</organism>
<accession>A0A914DQ03</accession>
<name>A0A914DQ03_9BILA</name>
<evidence type="ECO:0000256" key="1">
    <source>
        <dbReference type="SAM" id="MobiDB-lite"/>
    </source>
</evidence>
<evidence type="ECO:0000313" key="3">
    <source>
        <dbReference type="WBParaSite" id="ACRNAN_scaffold32570.g9561.t1"/>
    </source>
</evidence>
<protein>
    <submittedName>
        <fullName evidence="3">Uncharacterized protein</fullName>
    </submittedName>
</protein>
<feature type="compositionally biased region" description="Basic and acidic residues" evidence="1">
    <location>
        <begin position="55"/>
        <end position="65"/>
    </location>
</feature>
<sequence>MEADIDTPKLVTFMEKTAQLEIKIDRAMRLQQRQISNAMTAVEKLQNTLSELERRVQDSQGRMRQDLASANGTGCDVKSLDGRPAISRNGPMVVDYARMRSDKNTVPAHGLGLWNGLA</sequence>
<evidence type="ECO:0000313" key="2">
    <source>
        <dbReference type="Proteomes" id="UP000887540"/>
    </source>
</evidence>
<dbReference type="WBParaSite" id="ACRNAN_scaffold32570.g9561.t1">
    <property type="protein sequence ID" value="ACRNAN_scaffold32570.g9561.t1"/>
    <property type="gene ID" value="ACRNAN_scaffold32570.g9561"/>
</dbReference>